<dbReference type="RefSeq" id="XP_017287538.1">
    <property type="nucleotide sequence ID" value="XM_017432049.3"/>
</dbReference>
<dbReference type="PROSITE" id="PS50188">
    <property type="entry name" value="B302_SPRY"/>
    <property type="match status" value="1"/>
</dbReference>
<dbReference type="KEGG" id="kmr:108245285"/>
<feature type="domain" description="B30.2/SPRY" evidence="2">
    <location>
        <begin position="300"/>
        <end position="497"/>
    </location>
</feature>
<dbReference type="Ensembl" id="ENSKMAT00000014475.1">
    <property type="protein sequence ID" value="ENSKMAP00000014263.1"/>
    <property type="gene ID" value="ENSKMAG00000010693.1"/>
</dbReference>
<dbReference type="InterPro" id="IPR043136">
    <property type="entry name" value="B30.2/SPRY_sf"/>
</dbReference>
<dbReference type="SMART" id="SM00449">
    <property type="entry name" value="SPRY"/>
    <property type="match status" value="1"/>
</dbReference>
<dbReference type="GeneID" id="108245285"/>
<keyword evidence="4" id="KW-1185">Reference proteome</keyword>
<dbReference type="InterPro" id="IPR003877">
    <property type="entry name" value="SPRY_dom"/>
</dbReference>
<dbReference type="Pfam" id="PF00622">
    <property type="entry name" value="SPRY"/>
    <property type="match status" value="1"/>
</dbReference>
<dbReference type="PRINTS" id="PR01407">
    <property type="entry name" value="BUTYPHLNCDUF"/>
</dbReference>
<dbReference type="InterPro" id="IPR013320">
    <property type="entry name" value="ConA-like_dom_sf"/>
</dbReference>
<protein>
    <submittedName>
        <fullName evidence="3">E3 ubiquitin-protein ligase TRIM39-like</fullName>
    </submittedName>
</protein>
<accession>A0A3Q3ACH5</accession>
<keyword evidence="1" id="KW-0175">Coiled coil</keyword>
<dbReference type="GeneTree" id="ENSGT01040000240385"/>
<dbReference type="InterPro" id="IPR050143">
    <property type="entry name" value="TRIM/RBCC"/>
</dbReference>
<evidence type="ECO:0000313" key="3">
    <source>
        <dbReference type="Ensembl" id="ENSKMAP00000014263.1"/>
    </source>
</evidence>
<reference evidence="3" key="2">
    <citation type="submission" date="2025-09" db="UniProtKB">
        <authorList>
            <consortium name="Ensembl"/>
        </authorList>
    </citation>
    <scope>IDENTIFICATION</scope>
</reference>
<dbReference type="FunFam" id="2.60.120.920:FF:000004">
    <property type="entry name" value="Butyrophilin subfamily 1 member A1"/>
    <property type="match status" value="1"/>
</dbReference>
<dbReference type="SUPFAM" id="SSF49899">
    <property type="entry name" value="Concanavalin A-like lectins/glucanases"/>
    <property type="match status" value="1"/>
</dbReference>
<name>A0A3Q3ACH5_KRYMA</name>
<dbReference type="Proteomes" id="UP000264800">
    <property type="component" value="Unplaced"/>
</dbReference>
<evidence type="ECO:0000259" key="2">
    <source>
        <dbReference type="PROSITE" id="PS50188"/>
    </source>
</evidence>
<dbReference type="STRING" id="37003.ENSKMAP00000014263"/>
<evidence type="ECO:0000313" key="4">
    <source>
        <dbReference type="Proteomes" id="UP000264800"/>
    </source>
</evidence>
<dbReference type="OrthoDB" id="6105938at2759"/>
<dbReference type="InterPro" id="IPR003879">
    <property type="entry name" value="Butyrophylin_SPRY"/>
</dbReference>
<dbReference type="PANTHER" id="PTHR24103">
    <property type="entry name" value="E3 UBIQUITIN-PROTEIN LIGASE TRIM"/>
    <property type="match status" value="1"/>
</dbReference>
<sequence length="498" mass="56653">MSNKSLQTCGCCGWSKVTTYQGLRTHQGKMGCTPKGMRIPKSEQYHYLPKITFLPTPIQLEDPFLNIFKTALNPESEHYFLTSQWGEYNQKNNMPVLSTSFKEEKALVSPNLINQMNPAPQQVSGPSMVFTTQMNPPTTQTPFQDSNKSFFQTPPLSHQNSSDKACRRLDFSTEALKVEQPWQTATTTVQETVIQQKEKMNHQSSNFCGGSVQDILIKQCIVLRRQKVKREAQDLLHKLQKETDRLKDSLDELDKNPDFQVSLLSGLDESTDWKIFNIDTSFSFGTLRATTSTMMKEMQQKLENLTFLELKRIPAFAVDVKLDSATAHQCLVLSDDRKKVRDEGMKSKLPDAPERFDMFGSVLGINIITSGKSYWEVEVNNKTGWDLGVAHRRGNRKGIVTLNSDNGYWVAVHYEDKKYAALTVPPVSLSLKQKPQKVGVFVDYEEGLVSFYDVTNQSHIFSFTECSFRDEIVPYFSPHLKVNDKNTDPLIISAVQKR</sequence>
<proteinExistence type="predicted"/>
<dbReference type="SMART" id="SM00589">
    <property type="entry name" value="PRY"/>
    <property type="match status" value="1"/>
</dbReference>
<dbReference type="CDD" id="cd13733">
    <property type="entry name" value="SPRY_PRY_C-I_1"/>
    <property type="match status" value="1"/>
</dbReference>
<organism evidence="3 4">
    <name type="scientific">Kryptolebias marmoratus</name>
    <name type="common">Mangrove killifish</name>
    <name type="synonym">Rivulus marmoratus</name>
    <dbReference type="NCBI Taxonomy" id="37003"/>
    <lineage>
        <taxon>Eukaryota</taxon>
        <taxon>Metazoa</taxon>
        <taxon>Chordata</taxon>
        <taxon>Craniata</taxon>
        <taxon>Vertebrata</taxon>
        <taxon>Euteleostomi</taxon>
        <taxon>Actinopterygii</taxon>
        <taxon>Neopterygii</taxon>
        <taxon>Teleostei</taxon>
        <taxon>Neoteleostei</taxon>
        <taxon>Acanthomorphata</taxon>
        <taxon>Ovalentaria</taxon>
        <taxon>Atherinomorphae</taxon>
        <taxon>Cyprinodontiformes</taxon>
        <taxon>Rivulidae</taxon>
        <taxon>Kryptolebias</taxon>
    </lineage>
</organism>
<reference evidence="3" key="1">
    <citation type="submission" date="2025-08" db="UniProtKB">
        <authorList>
            <consortium name="Ensembl"/>
        </authorList>
    </citation>
    <scope>IDENTIFICATION</scope>
</reference>
<dbReference type="Pfam" id="PF13765">
    <property type="entry name" value="PRY"/>
    <property type="match status" value="1"/>
</dbReference>
<dbReference type="InterPro" id="IPR006574">
    <property type="entry name" value="PRY"/>
</dbReference>
<evidence type="ECO:0000256" key="1">
    <source>
        <dbReference type="SAM" id="Coils"/>
    </source>
</evidence>
<feature type="coiled-coil region" evidence="1">
    <location>
        <begin position="225"/>
        <end position="256"/>
    </location>
</feature>
<dbReference type="InterPro" id="IPR001870">
    <property type="entry name" value="B30.2/SPRY"/>
</dbReference>
<dbReference type="Gene3D" id="2.60.120.920">
    <property type="match status" value="1"/>
</dbReference>
<dbReference type="AlphaFoldDB" id="A0A3Q3ACH5"/>
<dbReference type="OMA" id="MMKDIQW"/>